<evidence type="ECO:0000259" key="1">
    <source>
        <dbReference type="Pfam" id="PF21031"/>
    </source>
</evidence>
<feature type="non-terminal residue" evidence="2">
    <location>
        <position position="1"/>
    </location>
</feature>
<dbReference type="AlphaFoldDB" id="A0A267G3N6"/>
<evidence type="ECO:0000313" key="3">
    <source>
        <dbReference type="Proteomes" id="UP000215902"/>
    </source>
</evidence>
<dbReference type="Gene3D" id="2.130.10.10">
    <property type="entry name" value="YVTN repeat-like/Quinoprotein amine dehydrogenase"/>
    <property type="match status" value="1"/>
</dbReference>
<dbReference type="InterPro" id="IPR036322">
    <property type="entry name" value="WD40_repeat_dom_sf"/>
</dbReference>
<dbReference type="SUPFAM" id="SSF50978">
    <property type="entry name" value="WD40 repeat-like"/>
    <property type="match status" value="1"/>
</dbReference>
<dbReference type="InterPro" id="IPR001680">
    <property type="entry name" value="WD40_rpt"/>
</dbReference>
<dbReference type="Proteomes" id="UP000215902">
    <property type="component" value="Unassembled WGS sequence"/>
</dbReference>
<dbReference type="SMART" id="SM00320">
    <property type="entry name" value="WD40"/>
    <property type="match status" value="2"/>
</dbReference>
<keyword evidence="3" id="KW-1185">Reference proteome</keyword>
<proteinExistence type="predicted"/>
<name>A0A267G3N6_9PLAT</name>
<dbReference type="InterPro" id="IPR015943">
    <property type="entry name" value="WD40/YVTN_repeat-like_dom_sf"/>
</dbReference>
<gene>
    <name evidence="2" type="ORF">BOX15_Mlig003626g3</name>
</gene>
<comment type="caution">
    <text evidence="2">The sequence shown here is derived from an EMBL/GenBank/DDBJ whole genome shotgun (WGS) entry which is preliminary data.</text>
</comment>
<reference evidence="2 3" key="1">
    <citation type="submission" date="2017-06" db="EMBL/GenBank/DDBJ databases">
        <title>A platform for efficient transgenesis in Macrostomum lignano, a flatworm model organism for stem cell research.</title>
        <authorList>
            <person name="Berezikov E."/>
        </authorList>
    </citation>
    <scope>NUCLEOTIDE SEQUENCE [LARGE SCALE GENOMIC DNA]</scope>
    <source>
        <strain evidence="2">DV1</strain>
        <tissue evidence="2">Whole organism</tissue>
    </source>
</reference>
<dbReference type="STRING" id="282301.A0A267G3N6"/>
<evidence type="ECO:0000313" key="2">
    <source>
        <dbReference type="EMBL" id="PAA79842.1"/>
    </source>
</evidence>
<dbReference type="InterPro" id="IPR049546">
    <property type="entry name" value="WDR54_beta_prop"/>
</dbReference>
<dbReference type="OrthoDB" id="756370at2759"/>
<sequence>AFSQEGSLELYNSVSAGPESLQLLDSGECIFLACGHCSCANLLVLDRRGQVLQQRQVAPQPDGVTSAGSTAPLLQCCLVSASDRHFLVLLTHQSAQFFDADGTALLLCHSLKGAAASESLPLRGVCGLAEAGLLCVGTASGELLIFDCPPGAAPVSHRGTQAVASGSSGPAASVNTLTSLEASPIGSGGFAAGFADGAVCVGLISGGKVRLLSRVLSNQDGWPVNAFGLFNDGEFLLAGCGDGGLRAFQCKGMELVAEIGAHARLITGLDVCEKTGLMVTCSEDTSFRAWQLSDEGGNLLIKHLSCTVVPNQMLQGCAFLQSDRRLLTVTFESNEIRVFARK</sequence>
<dbReference type="Pfam" id="PF21031">
    <property type="entry name" value="WDR54"/>
    <property type="match status" value="1"/>
</dbReference>
<dbReference type="EMBL" id="NIVC01000614">
    <property type="protein sequence ID" value="PAA79842.1"/>
    <property type="molecule type" value="Genomic_DNA"/>
</dbReference>
<organism evidence="2 3">
    <name type="scientific">Macrostomum lignano</name>
    <dbReference type="NCBI Taxonomy" id="282301"/>
    <lineage>
        <taxon>Eukaryota</taxon>
        <taxon>Metazoa</taxon>
        <taxon>Spiralia</taxon>
        <taxon>Lophotrochozoa</taxon>
        <taxon>Platyhelminthes</taxon>
        <taxon>Rhabditophora</taxon>
        <taxon>Macrostomorpha</taxon>
        <taxon>Macrostomida</taxon>
        <taxon>Macrostomidae</taxon>
        <taxon>Macrostomum</taxon>
    </lineage>
</organism>
<protein>
    <recommendedName>
        <fullName evidence="1">WD repeat-containing protein 54 beta-propeller domain-containing protein</fullName>
    </recommendedName>
</protein>
<accession>A0A267G3N6</accession>
<feature type="domain" description="WD repeat-containing protein 54 beta-propeller" evidence="1">
    <location>
        <begin position="5"/>
        <end position="340"/>
    </location>
</feature>